<gene>
    <name evidence="2" type="ORF">GCM10009126_27230</name>
</gene>
<protein>
    <recommendedName>
        <fullName evidence="4">DUF3618 domain-containing protein</fullName>
    </recommendedName>
</protein>
<keyword evidence="3" id="KW-1185">Reference proteome</keyword>
<dbReference type="EMBL" id="BAAAFO010000004">
    <property type="protein sequence ID" value="GAA0260351.1"/>
    <property type="molecule type" value="Genomic_DNA"/>
</dbReference>
<reference evidence="3" key="1">
    <citation type="journal article" date="2019" name="Int. J. Syst. Evol. Microbiol.">
        <title>The Global Catalogue of Microorganisms (GCM) 10K type strain sequencing project: providing services to taxonomists for standard genome sequencing and annotation.</title>
        <authorList>
            <consortium name="The Broad Institute Genomics Platform"/>
            <consortium name="The Broad Institute Genome Sequencing Center for Infectious Disease"/>
            <person name="Wu L."/>
            <person name="Ma J."/>
        </authorList>
    </citation>
    <scope>NUCLEOTIDE SEQUENCE [LARGE SCALE GENOMIC DNA]</scope>
    <source>
        <strain evidence="3">JCM 16242</strain>
    </source>
</reference>
<evidence type="ECO:0000313" key="3">
    <source>
        <dbReference type="Proteomes" id="UP001500657"/>
    </source>
</evidence>
<keyword evidence="1" id="KW-1133">Transmembrane helix</keyword>
<name>A0ABP3EDK5_9GAMM</name>
<feature type="transmembrane region" description="Helical" evidence="1">
    <location>
        <begin position="75"/>
        <end position="96"/>
    </location>
</feature>
<accession>A0ABP3EDK5</accession>
<sequence length="102" mass="11475">MSAQPVPTIEQRRALAAYLEARREAIHAAERCAPTHHAETPETLSSWGMVKDMARTAWLQVRDEFCEAWREEQPAFLAAALIWSMVLGIGLVMLAVRQGWVS</sequence>
<proteinExistence type="predicted"/>
<evidence type="ECO:0000256" key="1">
    <source>
        <dbReference type="SAM" id="Phobius"/>
    </source>
</evidence>
<dbReference type="RefSeq" id="WP_343883334.1">
    <property type="nucleotide sequence ID" value="NZ_BAAAFO010000004.1"/>
</dbReference>
<evidence type="ECO:0000313" key="2">
    <source>
        <dbReference type="EMBL" id="GAA0260351.1"/>
    </source>
</evidence>
<dbReference type="Proteomes" id="UP001500657">
    <property type="component" value="Unassembled WGS sequence"/>
</dbReference>
<comment type="caution">
    <text evidence="2">The sequence shown here is derived from an EMBL/GenBank/DDBJ whole genome shotgun (WGS) entry which is preliminary data.</text>
</comment>
<keyword evidence="1" id="KW-0812">Transmembrane</keyword>
<keyword evidence="1" id="KW-0472">Membrane</keyword>
<organism evidence="2 3">
    <name type="scientific">Rhodanobacter caeni</name>
    <dbReference type="NCBI Taxonomy" id="657654"/>
    <lineage>
        <taxon>Bacteria</taxon>
        <taxon>Pseudomonadati</taxon>
        <taxon>Pseudomonadota</taxon>
        <taxon>Gammaproteobacteria</taxon>
        <taxon>Lysobacterales</taxon>
        <taxon>Rhodanobacteraceae</taxon>
        <taxon>Rhodanobacter</taxon>
    </lineage>
</organism>
<evidence type="ECO:0008006" key="4">
    <source>
        <dbReference type="Google" id="ProtNLM"/>
    </source>
</evidence>